<accession>A0A1Y1VFB7</accession>
<dbReference type="STRING" id="1754191.A0A1Y1VFB7"/>
<feature type="region of interest" description="Disordered" evidence="1">
    <location>
        <begin position="616"/>
        <end position="650"/>
    </location>
</feature>
<dbReference type="AlphaFoldDB" id="A0A1Y1VFB7"/>
<feature type="compositionally biased region" description="Low complexity" evidence="1">
    <location>
        <begin position="378"/>
        <end position="396"/>
    </location>
</feature>
<feature type="region of interest" description="Disordered" evidence="1">
    <location>
        <begin position="378"/>
        <end position="397"/>
    </location>
</feature>
<reference evidence="2 3" key="1">
    <citation type="submission" date="2016-08" db="EMBL/GenBank/DDBJ databases">
        <title>Genomes of anaerobic fungi encode conserved fungal cellulosomes for biomass hydrolysis.</title>
        <authorList>
            <consortium name="DOE Joint Genome Institute"/>
            <person name="Haitjema C.H."/>
            <person name="Gilmore S.P."/>
            <person name="Henske J.K."/>
            <person name="Solomon K.V."/>
            <person name="De Groot R."/>
            <person name="Kuo A."/>
            <person name="Mondo S.J."/>
            <person name="Salamov A.A."/>
            <person name="Labutti K."/>
            <person name="Zhao Z."/>
            <person name="Chiniquy J."/>
            <person name="Barry K."/>
            <person name="Brewer H.M."/>
            <person name="Purvine S.O."/>
            <person name="Wright A.T."/>
            <person name="Boxma B."/>
            <person name="Van Alen T."/>
            <person name="Hackstein J.H."/>
            <person name="Baker S.E."/>
            <person name="Grigoriev I.V."/>
            <person name="O'Malley M.A."/>
        </authorList>
    </citation>
    <scope>NUCLEOTIDE SEQUENCE [LARGE SCALE GENOMIC DNA]</scope>
    <source>
        <strain evidence="3">finn</strain>
    </source>
</reference>
<feature type="region of interest" description="Disordered" evidence="1">
    <location>
        <begin position="217"/>
        <end position="237"/>
    </location>
</feature>
<keyword evidence="3" id="KW-1185">Reference proteome</keyword>
<gene>
    <name evidence="2" type="ORF">BCR36DRAFT_410600</name>
</gene>
<evidence type="ECO:0000313" key="3">
    <source>
        <dbReference type="Proteomes" id="UP000193719"/>
    </source>
</evidence>
<evidence type="ECO:0000313" key="2">
    <source>
        <dbReference type="EMBL" id="ORX54793.1"/>
    </source>
</evidence>
<evidence type="ECO:0000256" key="1">
    <source>
        <dbReference type="SAM" id="MobiDB-lite"/>
    </source>
</evidence>
<feature type="compositionally biased region" description="Polar residues" evidence="1">
    <location>
        <begin position="640"/>
        <end position="650"/>
    </location>
</feature>
<name>A0A1Y1VFB7_9FUNG</name>
<sequence>MSDLDSLEKKIDLTVLKWYNREDYRAKQERFRQTVMAAHAIVSQKLYKTKSQTVESYFRDVWKISRASVYRFLDCALVLEQLKDFPDWSKPSHERLCRSLKKLTKNPDHRRYLWKTVLLKAGENPNLITSTFIKKVWQELIASGKIPNIKDNDNNNVYKKKKNSGQDSKVLFPSTSLSTINLKKVKEESIIVQDQNNYSTSSNYNNCDNSNSIIDSSSYNTSTSSSSSSITTTTNINYDNDNRYLKPESSMSSLIYRSESITHSPSMYESSIQQNINSSTAIYSNDTNWFQDSSQSILNTNINNINNKNEQSQENNIINNKSDNYNKYRILSPPLSNASSYSNLPYNKSINYHEKESFSPTNCINENINSSSSSIDNYSSNNNDYDDNINNSNSNINKRDNFFIDQSVYSLSLNDTYNDKQSNNISNCNNYSINNNSNNNMSININNMNITNNEENISNYTISQNEFQNNVNCNNANFNNMDNNNNNNNNKNKINCYNNVNNVINNNKYNLNYVNDSINNKSNYNNTFNNYDVSNNNNELNQQINCINDKKDNNQNSIKHFNSKTCKIESTLSNICDFNQNVFKRKIIYLNGQEKFNKPAWSISMEIFKNNNTKEESNQLKNTSDDNTQSNNQNTNNKSHSSVLNIENLI</sequence>
<proteinExistence type="predicted"/>
<feature type="compositionally biased region" description="Low complexity" evidence="1">
    <location>
        <begin position="621"/>
        <end position="639"/>
    </location>
</feature>
<dbReference type="Proteomes" id="UP000193719">
    <property type="component" value="Unassembled WGS sequence"/>
</dbReference>
<dbReference type="EMBL" id="MCFH01000010">
    <property type="protein sequence ID" value="ORX54793.1"/>
    <property type="molecule type" value="Genomic_DNA"/>
</dbReference>
<reference evidence="2 3" key="2">
    <citation type="submission" date="2016-08" db="EMBL/GenBank/DDBJ databases">
        <title>Pervasive Adenine N6-methylation of Active Genes in Fungi.</title>
        <authorList>
            <consortium name="DOE Joint Genome Institute"/>
            <person name="Mondo S.J."/>
            <person name="Dannebaum R.O."/>
            <person name="Kuo R.C."/>
            <person name="Labutti K."/>
            <person name="Haridas S."/>
            <person name="Kuo A."/>
            <person name="Salamov A."/>
            <person name="Ahrendt S.R."/>
            <person name="Lipzen A."/>
            <person name="Sullivan W."/>
            <person name="Andreopoulos W.B."/>
            <person name="Clum A."/>
            <person name="Lindquist E."/>
            <person name="Daum C."/>
            <person name="Ramamoorthy G.K."/>
            <person name="Gryganskyi A."/>
            <person name="Culley D."/>
            <person name="Magnuson J.K."/>
            <person name="James T.Y."/>
            <person name="O'Malley M.A."/>
            <person name="Stajich J.E."/>
            <person name="Spatafora J.W."/>
            <person name="Visel A."/>
            <person name="Grigoriev I.V."/>
        </authorList>
    </citation>
    <scope>NUCLEOTIDE SEQUENCE [LARGE SCALE GENOMIC DNA]</scope>
    <source>
        <strain evidence="3">finn</strain>
    </source>
</reference>
<protein>
    <submittedName>
        <fullName evidence="2">Uncharacterized protein</fullName>
    </submittedName>
</protein>
<comment type="caution">
    <text evidence="2">The sequence shown here is derived from an EMBL/GenBank/DDBJ whole genome shotgun (WGS) entry which is preliminary data.</text>
</comment>
<organism evidence="2 3">
    <name type="scientific">Piromyces finnis</name>
    <dbReference type="NCBI Taxonomy" id="1754191"/>
    <lineage>
        <taxon>Eukaryota</taxon>
        <taxon>Fungi</taxon>
        <taxon>Fungi incertae sedis</taxon>
        <taxon>Chytridiomycota</taxon>
        <taxon>Chytridiomycota incertae sedis</taxon>
        <taxon>Neocallimastigomycetes</taxon>
        <taxon>Neocallimastigales</taxon>
        <taxon>Neocallimastigaceae</taxon>
        <taxon>Piromyces</taxon>
    </lineage>
</organism>
<dbReference type="OrthoDB" id="5595153at2759"/>